<comment type="caution">
    <text evidence="3">The sequence shown here is derived from an EMBL/GenBank/DDBJ whole genome shotgun (WGS) entry which is preliminary data.</text>
</comment>
<evidence type="ECO:0000313" key="4">
    <source>
        <dbReference type="Proteomes" id="UP000660668"/>
    </source>
</evidence>
<dbReference type="RefSeq" id="WP_194697665.1">
    <property type="nucleotide sequence ID" value="NZ_JADKPO010000027.1"/>
</dbReference>
<organism evidence="3 4">
    <name type="scientific">Nocardioides agariphilus</name>
    <dbReference type="NCBI Taxonomy" id="433664"/>
    <lineage>
        <taxon>Bacteria</taxon>
        <taxon>Bacillati</taxon>
        <taxon>Actinomycetota</taxon>
        <taxon>Actinomycetes</taxon>
        <taxon>Propionibacteriales</taxon>
        <taxon>Nocardioidaceae</taxon>
        <taxon>Nocardioides</taxon>
    </lineage>
</organism>
<dbReference type="Proteomes" id="UP000660668">
    <property type="component" value="Unassembled WGS sequence"/>
</dbReference>
<feature type="transmembrane region" description="Helical" evidence="2">
    <location>
        <begin position="282"/>
        <end position="305"/>
    </location>
</feature>
<name>A0A930VPP1_9ACTN</name>
<feature type="transmembrane region" description="Helical" evidence="2">
    <location>
        <begin position="340"/>
        <end position="371"/>
    </location>
</feature>
<gene>
    <name evidence="3" type="ORF">ISU10_17240</name>
</gene>
<dbReference type="Gene3D" id="2.60.40.2700">
    <property type="match status" value="2"/>
</dbReference>
<dbReference type="EMBL" id="JADKPO010000027">
    <property type="protein sequence ID" value="MBF4769516.1"/>
    <property type="molecule type" value="Genomic_DNA"/>
</dbReference>
<sequence length="1237" mass="129732">MAIGALVATSLQANVPAHAEDPVVIDLPVSTYTNPVQVTYADTTTIIPSDISIPVGEQGGQVASQCSSIPGGSLSGGYGSLCMGNPAPNAAPPEPISGGEDLVPFVKDADAAAALNPLVAEAAQYVRATYDLPSDARIGKYARAEMRAYLVSRLLDIMDRDASNIILTQQERTALDFVEAEQIADDRALTDAAVGQLGLYQASECVYSPPVAPASVTNPLPVPDDVQDWCGVLHHPEATAAVFAPPIPTVDDFTTWGSYAISEDLGLDAMADDVVKAQTRDAVLTLGLLGTIAGAIGAGALAATLAGTFSSVAFLAAGIAGSASVGGAALGSAVPGVATAFVATGIAAAATIAVVAVVALAVIAFALYLFIQHEGVGMELVRRQRLAQKSTDPFGLDELKDDWAGTPPRSQIDPDNPPAYRTGQAILRLTAKVTQWTTVQHIPATATDPPITQVVADPSTLWADNASTPADQKFMVSVDGAPEQPASSITVPQDGGYATVRFSRDWMIVKRPGEAERAALSFGYIDTLGKSRMAMRAPRTVGGFLVAAGDASGDLVGAKLNPITFKNQQNQTVSVRIPTTNLSGLAGPRPTAVGPLIAGRVVILRPNPVGPTGGSIDPGVAEADYDYAWTVNRLDPETGTWPEVTTSTLFGPSFVPTQTGTYDVRVTMSEKGDPSIKKYGQLRFTIEPPPITPAVLQLIDNGSDQVQVDVQLTEPVPTDAMNVRVDWPSELGQSGTSDILMTPCIQTDPLECTTPRTGPANQLTHQLTPLTDLRQPVRVTIYNGYGAALTQELFIGGPGRPSFGPPTAGVNDGLPGEVNTSDGITRVVMPFGLSRFDEYEAAVVVPSVGGGDEIQIVDPSNPDQTVTSTLVPGTTNVVVTVAKVDGTWRLLVEGNPRIGDLGTHDLPLVLSQISTNRRSLVVLAVDIVPSTKDRYRGGLQSTVDPLNFGVATPPSIDPVLLGGRADYAAYTGDICVGLQYEPGPFSPVREKCGPRDWFLQPSGEAFQFPYAELFPEGMDVGQYVTSIRLLGQDPTVDNTPTTSSFFLTSPASFAAPHVVGSTPTISGTPRVGVRLTADPGPWFPTTTVKTFEWRRDASPISGATGSTYVPTADDRGHVLSVRVTGIATGWVSSSAVSAPTAPVAAGVLSRTPRPRISGITRVGRTLTAKPGTWDSGVTLRYQWYAGTKKLAGKTSKRLFLTAGLKGKRIKVKVVGTKRGYLRVVELSALTRRIGPAS</sequence>
<keyword evidence="2" id="KW-1133">Transmembrane helix</keyword>
<evidence type="ECO:0000313" key="3">
    <source>
        <dbReference type="EMBL" id="MBF4769516.1"/>
    </source>
</evidence>
<dbReference type="AlphaFoldDB" id="A0A930VPP1"/>
<proteinExistence type="predicted"/>
<reference evidence="3" key="1">
    <citation type="submission" date="2020-11" db="EMBL/GenBank/DDBJ databases">
        <title>Nocardioides cynanchi sp. nov., isolated from soil of rhizosphere of Cynanchum wilfordii.</title>
        <authorList>
            <person name="Lee J.-S."/>
            <person name="Suh M.K."/>
            <person name="Kim J.-S."/>
        </authorList>
    </citation>
    <scope>NUCLEOTIDE SEQUENCE</scope>
    <source>
        <strain evidence="3">KCTC 19276</strain>
    </source>
</reference>
<accession>A0A930VPP1</accession>
<protein>
    <submittedName>
        <fullName evidence="3">Uncharacterized protein</fullName>
    </submittedName>
</protein>
<evidence type="ECO:0000256" key="2">
    <source>
        <dbReference type="SAM" id="Phobius"/>
    </source>
</evidence>
<keyword evidence="2" id="KW-0812">Transmembrane</keyword>
<keyword evidence="4" id="KW-1185">Reference proteome</keyword>
<evidence type="ECO:0000256" key="1">
    <source>
        <dbReference type="SAM" id="MobiDB-lite"/>
    </source>
</evidence>
<feature type="region of interest" description="Disordered" evidence="1">
    <location>
        <begin position="397"/>
        <end position="418"/>
    </location>
</feature>
<feature type="transmembrane region" description="Helical" evidence="2">
    <location>
        <begin position="312"/>
        <end position="334"/>
    </location>
</feature>
<keyword evidence="2" id="KW-0472">Membrane</keyword>